<evidence type="ECO:0000256" key="3">
    <source>
        <dbReference type="ARBA" id="ARBA00022618"/>
    </source>
</evidence>
<dbReference type="InterPro" id="IPR035911">
    <property type="entry name" value="MurE/MurF_N"/>
</dbReference>
<dbReference type="Gene3D" id="3.90.190.20">
    <property type="entry name" value="Mur ligase, C-terminal domain"/>
    <property type="match status" value="1"/>
</dbReference>
<dbReference type="InterPro" id="IPR036615">
    <property type="entry name" value="Mur_ligase_C_dom_sf"/>
</dbReference>
<accession>A0A1M5GIQ8</accession>
<dbReference type="GO" id="GO:0008360">
    <property type="term" value="P:regulation of cell shape"/>
    <property type="evidence" value="ECO:0007669"/>
    <property type="project" value="UniProtKB-KW"/>
</dbReference>
<keyword evidence="1 10" id="KW-0963">Cytoplasm</keyword>
<dbReference type="SUPFAM" id="SSF53623">
    <property type="entry name" value="MurD-like peptide ligases, catalytic domain"/>
    <property type="match status" value="1"/>
</dbReference>
<dbReference type="InterPro" id="IPR000713">
    <property type="entry name" value="Mur_ligase_N"/>
</dbReference>
<dbReference type="InterPro" id="IPR051046">
    <property type="entry name" value="MurCDEF_CellWall_CoF430Synth"/>
</dbReference>
<dbReference type="Pfam" id="PF08245">
    <property type="entry name" value="Mur_ligase_M"/>
    <property type="match status" value="1"/>
</dbReference>
<dbReference type="InterPro" id="IPR005863">
    <property type="entry name" value="UDP-N-AcMur_synth"/>
</dbReference>
<dbReference type="Gene3D" id="3.40.1190.10">
    <property type="entry name" value="Mur-like, catalytic domain"/>
    <property type="match status" value="1"/>
</dbReference>
<reference evidence="15 16" key="1">
    <citation type="submission" date="2016-11" db="EMBL/GenBank/DDBJ databases">
        <authorList>
            <person name="Jaros S."/>
            <person name="Januszkiewicz K."/>
            <person name="Wedrychowicz H."/>
        </authorList>
    </citation>
    <scope>NUCLEOTIDE SEQUENCE [LARGE SCALE GENOMIC DNA]</scope>
    <source>
        <strain evidence="15 16">GAS242</strain>
    </source>
</reference>
<evidence type="ECO:0000256" key="9">
    <source>
        <dbReference type="ARBA" id="ARBA00023316"/>
    </source>
</evidence>
<evidence type="ECO:0000259" key="14">
    <source>
        <dbReference type="Pfam" id="PF08245"/>
    </source>
</evidence>
<dbReference type="GO" id="GO:0071555">
    <property type="term" value="P:cell wall organization"/>
    <property type="evidence" value="ECO:0007669"/>
    <property type="project" value="UniProtKB-KW"/>
</dbReference>
<dbReference type="Pfam" id="PF02875">
    <property type="entry name" value="Mur_ligase_C"/>
    <property type="match status" value="1"/>
</dbReference>
<evidence type="ECO:0000256" key="6">
    <source>
        <dbReference type="ARBA" id="ARBA00022960"/>
    </source>
</evidence>
<dbReference type="Proteomes" id="UP000190675">
    <property type="component" value="Chromosome I"/>
</dbReference>
<dbReference type="InterPro" id="IPR036565">
    <property type="entry name" value="Mur-like_cat_sf"/>
</dbReference>
<comment type="subcellular location">
    <subcellularLocation>
        <location evidence="10 11">Cytoplasm</location>
    </subcellularLocation>
</comment>
<dbReference type="AlphaFoldDB" id="A0A1M5GIQ8"/>
<dbReference type="GO" id="GO:0009252">
    <property type="term" value="P:peptidoglycan biosynthetic process"/>
    <property type="evidence" value="ECO:0007669"/>
    <property type="project" value="UniProtKB-UniRule"/>
</dbReference>
<dbReference type="EC" id="6.3.2.10" evidence="10 11"/>
<keyword evidence="8 10" id="KW-0131">Cell cycle</keyword>
<evidence type="ECO:0000259" key="12">
    <source>
        <dbReference type="Pfam" id="PF01225"/>
    </source>
</evidence>
<dbReference type="SUPFAM" id="SSF63418">
    <property type="entry name" value="MurE/MurF N-terminal domain"/>
    <property type="match status" value="1"/>
</dbReference>
<keyword evidence="6 10" id="KW-0133">Cell shape</keyword>
<dbReference type="Pfam" id="PF01225">
    <property type="entry name" value="Mur_ligase"/>
    <property type="match status" value="1"/>
</dbReference>
<dbReference type="PANTHER" id="PTHR43024">
    <property type="entry name" value="UDP-N-ACETYLMURAMOYL-TRIPEPTIDE--D-ALANYL-D-ALANINE LIGASE"/>
    <property type="match status" value="1"/>
</dbReference>
<keyword evidence="2 10" id="KW-0436">Ligase</keyword>
<protein>
    <recommendedName>
        <fullName evidence="10 11">UDP-N-acetylmuramoyl-tripeptide--D-alanyl-D-alanine ligase</fullName>
        <ecNumber evidence="10 11">6.3.2.10</ecNumber>
    </recommendedName>
    <alternativeName>
        <fullName evidence="10">D-alanyl-D-alanine-adding enzyme</fullName>
    </alternativeName>
</protein>
<organism evidence="15 16">
    <name type="scientific">Bradyrhizobium erythrophlei</name>
    <dbReference type="NCBI Taxonomy" id="1437360"/>
    <lineage>
        <taxon>Bacteria</taxon>
        <taxon>Pseudomonadati</taxon>
        <taxon>Pseudomonadota</taxon>
        <taxon>Alphaproteobacteria</taxon>
        <taxon>Hyphomicrobiales</taxon>
        <taxon>Nitrobacteraceae</taxon>
        <taxon>Bradyrhizobium</taxon>
    </lineage>
</organism>
<sequence length="482" mass="49943">MSAAPLWTSAAMARAMRAATSGALPEAVTGLSIDSRSIAPGEAYFAIKGDVHDGHNFVAPALRAGAAVAVVEAAQRHKFPDDAPLLVVDEVLAGLRDLAVAARARLTAQVIAVTGSVGKTSTKEALRCVLSAQGETHASAASFNNHWGVPLSLARCPANARFAIFEIGMNHAGEVRPLVAMVRPQIAIVTTVEPVHLEFFSGVEAIADAKAEIFEGVEPGGAVVLNRDNSQFARLQARARELGISRIVSFGTGEKSDARLLDVALQAACSAVHANILGHDVTYRLGMPGRHMAMNSLAVLAASSLAGADLALAALALSQLQPPEGRGVRRVLELAHGEATLIDESYNANPASMAAALNVLGQAVIGPQGRRIAVLGDMLELGPTGPALHRGLNEAVKANRIDLVYCCGPLMRNLWDALSAGKRGGYADSSAGLEAQLVAALRAGDAIMIKGSLGSKMKTIVNALEKRFPGTTALDEAAVQGG</sequence>
<proteinExistence type="inferred from homology"/>
<dbReference type="GO" id="GO:0008766">
    <property type="term" value="F:UDP-N-acetylmuramoylalanyl-D-glutamyl-2,6-diaminopimelate-D-alanyl-D-alanine ligase activity"/>
    <property type="evidence" value="ECO:0007669"/>
    <property type="project" value="RHEA"/>
</dbReference>
<dbReference type="InterPro" id="IPR013221">
    <property type="entry name" value="Mur_ligase_cen"/>
</dbReference>
<dbReference type="GO" id="GO:0005524">
    <property type="term" value="F:ATP binding"/>
    <property type="evidence" value="ECO:0007669"/>
    <property type="project" value="UniProtKB-UniRule"/>
</dbReference>
<evidence type="ECO:0000256" key="11">
    <source>
        <dbReference type="RuleBase" id="RU004136"/>
    </source>
</evidence>
<comment type="pathway">
    <text evidence="10 11">Cell wall biogenesis; peptidoglycan biosynthesis.</text>
</comment>
<keyword evidence="5 10" id="KW-0067">ATP-binding</keyword>
<dbReference type="SUPFAM" id="SSF53244">
    <property type="entry name" value="MurD-like peptide ligases, peptide-binding domain"/>
    <property type="match status" value="1"/>
</dbReference>
<evidence type="ECO:0000256" key="8">
    <source>
        <dbReference type="ARBA" id="ARBA00023306"/>
    </source>
</evidence>
<dbReference type="HAMAP" id="MF_02019">
    <property type="entry name" value="MurF"/>
    <property type="match status" value="1"/>
</dbReference>
<comment type="function">
    <text evidence="10 11">Involved in cell wall formation. Catalyzes the final step in the synthesis of UDP-N-acetylmuramoyl-pentapeptide, the precursor of murein.</text>
</comment>
<evidence type="ECO:0000256" key="7">
    <source>
        <dbReference type="ARBA" id="ARBA00022984"/>
    </source>
</evidence>
<dbReference type="GO" id="GO:0051301">
    <property type="term" value="P:cell division"/>
    <property type="evidence" value="ECO:0007669"/>
    <property type="project" value="UniProtKB-KW"/>
</dbReference>
<keyword evidence="3 10" id="KW-0132">Cell division</keyword>
<evidence type="ECO:0000256" key="5">
    <source>
        <dbReference type="ARBA" id="ARBA00022840"/>
    </source>
</evidence>
<comment type="similarity">
    <text evidence="10">Belongs to the MurCDEF family. MurF subfamily.</text>
</comment>
<keyword evidence="4 10" id="KW-0547">Nucleotide-binding</keyword>
<name>A0A1M5GIQ8_9BRAD</name>
<comment type="catalytic activity">
    <reaction evidence="10 11">
        <text>D-alanyl-D-alanine + UDP-N-acetyl-alpha-D-muramoyl-L-alanyl-gamma-D-glutamyl-meso-2,6-diaminopimelate + ATP = UDP-N-acetyl-alpha-D-muramoyl-L-alanyl-gamma-D-glutamyl-meso-2,6-diaminopimeloyl-D-alanyl-D-alanine + ADP + phosphate + H(+)</text>
        <dbReference type="Rhea" id="RHEA:28374"/>
        <dbReference type="ChEBI" id="CHEBI:15378"/>
        <dbReference type="ChEBI" id="CHEBI:30616"/>
        <dbReference type="ChEBI" id="CHEBI:43474"/>
        <dbReference type="ChEBI" id="CHEBI:57822"/>
        <dbReference type="ChEBI" id="CHEBI:61386"/>
        <dbReference type="ChEBI" id="CHEBI:83905"/>
        <dbReference type="ChEBI" id="CHEBI:456216"/>
        <dbReference type="EC" id="6.3.2.10"/>
    </reaction>
</comment>
<feature type="domain" description="Mur ligase central" evidence="14">
    <location>
        <begin position="113"/>
        <end position="302"/>
    </location>
</feature>
<feature type="domain" description="Mur ligase N-terminal catalytic" evidence="12">
    <location>
        <begin position="28"/>
        <end position="75"/>
    </location>
</feature>
<dbReference type="UniPathway" id="UPA00219"/>
<dbReference type="EMBL" id="LT670818">
    <property type="protein sequence ID" value="SHG03412.1"/>
    <property type="molecule type" value="Genomic_DNA"/>
</dbReference>
<dbReference type="Gene3D" id="3.40.1390.10">
    <property type="entry name" value="MurE/MurF, N-terminal domain"/>
    <property type="match status" value="1"/>
</dbReference>
<dbReference type="GO" id="GO:0047480">
    <property type="term" value="F:UDP-N-acetylmuramoyl-tripeptide-D-alanyl-D-alanine ligase activity"/>
    <property type="evidence" value="ECO:0007669"/>
    <property type="project" value="UniProtKB-UniRule"/>
</dbReference>
<dbReference type="OrthoDB" id="9801978at2"/>
<feature type="domain" description="Mur ligase C-terminal" evidence="13">
    <location>
        <begin position="337"/>
        <end position="452"/>
    </location>
</feature>
<evidence type="ECO:0000256" key="4">
    <source>
        <dbReference type="ARBA" id="ARBA00022741"/>
    </source>
</evidence>
<dbReference type="NCBIfam" id="NF010693">
    <property type="entry name" value="PRK14093.1"/>
    <property type="match status" value="1"/>
</dbReference>
<evidence type="ECO:0000256" key="1">
    <source>
        <dbReference type="ARBA" id="ARBA00022490"/>
    </source>
</evidence>
<dbReference type="GO" id="GO:0005737">
    <property type="term" value="C:cytoplasm"/>
    <property type="evidence" value="ECO:0007669"/>
    <property type="project" value="UniProtKB-SubCell"/>
</dbReference>
<evidence type="ECO:0000313" key="15">
    <source>
        <dbReference type="EMBL" id="SHG03412.1"/>
    </source>
</evidence>
<gene>
    <name evidence="10" type="primary">murF</name>
    <name evidence="15" type="ORF">SAMN05444169_0170</name>
</gene>
<keyword evidence="9 10" id="KW-0961">Cell wall biogenesis/degradation</keyword>
<evidence type="ECO:0000256" key="10">
    <source>
        <dbReference type="HAMAP-Rule" id="MF_02019"/>
    </source>
</evidence>
<keyword evidence="7 10" id="KW-0573">Peptidoglycan synthesis</keyword>
<dbReference type="RefSeq" id="WP_079564058.1">
    <property type="nucleotide sequence ID" value="NZ_LT670818.1"/>
</dbReference>
<evidence type="ECO:0000259" key="13">
    <source>
        <dbReference type="Pfam" id="PF02875"/>
    </source>
</evidence>
<evidence type="ECO:0000256" key="2">
    <source>
        <dbReference type="ARBA" id="ARBA00022598"/>
    </source>
</evidence>
<dbReference type="InterPro" id="IPR004101">
    <property type="entry name" value="Mur_ligase_C"/>
</dbReference>
<feature type="binding site" evidence="10">
    <location>
        <begin position="115"/>
        <end position="121"/>
    </location>
    <ligand>
        <name>ATP</name>
        <dbReference type="ChEBI" id="CHEBI:30616"/>
    </ligand>
</feature>
<evidence type="ECO:0000313" key="16">
    <source>
        <dbReference type="Proteomes" id="UP000190675"/>
    </source>
</evidence>
<dbReference type="PANTHER" id="PTHR43024:SF1">
    <property type="entry name" value="UDP-N-ACETYLMURAMOYL-TRIPEPTIDE--D-ALANYL-D-ALANINE LIGASE"/>
    <property type="match status" value="1"/>
</dbReference>
<dbReference type="NCBIfam" id="TIGR01143">
    <property type="entry name" value="murF"/>
    <property type="match status" value="1"/>
</dbReference>